<evidence type="ECO:0000313" key="4">
    <source>
        <dbReference type="EMBL" id="RQJ65565.1"/>
    </source>
</evidence>
<dbReference type="OMA" id="IFIYLTH"/>
<dbReference type="SMART" id="SM00382">
    <property type="entry name" value="AAA"/>
    <property type="match status" value="1"/>
</dbReference>
<accession>A0A0Y5LBE5</accession>
<dbReference type="EMBL" id="NWXB01000017">
    <property type="protein sequence ID" value="RQJ65565.1"/>
    <property type="molecule type" value="Genomic_DNA"/>
</dbReference>
<dbReference type="Gene3D" id="3.40.50.300">
    <property type="entry name" value="P-loop containing nucleotide triphosphate hydrolases"/>
    <property type="match status" value="1"/>
</dbReference>
<keyword evidence="1" id="KW-1003">Cell membrane</keyword>
<reference evidence="4 5" key="1">
    <citation type="submission" date="2017-09" db="EMBL/GenBank/DDBJ databases">
        <title>Phenotypic and genotypic characterization of Colombian isolates of Neisseria meningitidis recovered from invasive disease.</title>
        <authorList>
            <person name="Duarte C."/>
            <person name="Gabastou J.M."/>
            <person name="Moreno J."/>
        </authorList>
    </citation>
    <scope>NUCLEOTIDE SEQUENCE [LARGE SCALE GENOMIC DNA]</scope>
    <source>
        <strain evidence="4 5">INS-Nm1124</strain>
    </source>
</reference>
<proteinExistence type="predicted"/>
<dbReference type="InterPro" id="IPR029492">
    <property type="entry name" value="DUF4435"/>
</dbReference>
<dbReference type="AlphaFoldDB" id="A0A0Y5LBE5"/>
<dbReference type="InterPro" id="IPR003959">
    <property type="entry name" value="ATPase_AAA_core"/>
</dbReference>
<organism evidence="4 5">
    <name type="scientific">Neisseria meningitidis</name>
    <dbReference type="NCBI Taxonomy" id="487"/>
    <lineage>
        <taxon>Bacteria</taxon>
        <taxon>Pseudomonadati</taxon>
        <taxon>Pseudomonadota</taxon>
        <taxon>Betaproteobacteria</taxon>
        <taxon>Neisseriales</taxon>
        <taxon>Neisseriaceae</taxon>
        <taxon>Neisseria</taxon>
    </lineage>
</organism>
<dbReference type="InterPro" id="IPR003439">
    <property type="entry name" value="ABC_transporter-like_ATP-bd"/>
</dbReference>
<dbReference type="Proteomes" id="UP000283829">
    <property type="component" value="Unassembled WGS sequence"/>
</dbReference>
<dbReference type="GO" id="GO:0006302">
    <property type="term" value="P:double-strand break repair"/>
    <property type="evidence" value="ECO:0007669"/>
    <property type="project" value="TreeGrafter"/>
</dbReference>
<dbReference type="Pfam" id="PF13304">
    <property type="entry name" value="AAA_21"/>
    <property type="match status" value="1"/>
</dbReference>
<name>A0A0Y5LBE5_NEIME</name>
<dbReference type="GO" id="GO:0016887">
    <property type="term" value="F:ATP hydrolysis activity"/>
    <property type="evidence" value="ECO:0007669"/>
    <property type="project" value="InterPro"/>
</dbReference>
<dbReference type="PROSITE" id="PS50893">
    <property type="entry name" value="ABC_TRANSPORTER_2"/>
    <property type="match status" value="1"/>
</dbReference>
<keyword evidence="1" id="KW-0472">Membrane</keyword>
<dbReference type="GO" id="GO:0000731">
    <property type="term" value="P:DNA synthesis involved in DNA repair"/>
    <property type="evidence" value="ECO:0007669"/>
    <property type="project" value="TreeGrafter"/>
</dbReference>
<dbReference type="InterPro" id="IPR003593">
    <property type="entry name" value="AAA+_ATPase"/>
</dbReference>
<keyword evidence="2" id="KW-0547">Nucleotide-binding</keyword>
<evidence type="ECO:0000256" key="2">
    <source>
        <dbReference type="ARBA" id="ARBA00022741"/>
    </source>
</evidence>
<evidence type="ECO:0000256" key="3">
    <source>
        <dbReference type="ARBA" id="ARBA00022840"/>
    </source>
</evidence>
<dbReference type="InterPro" id="IPR027417">
    <property type="entry name" value="P-loop_NTPase"/>
</dbReference>
<dbReference type="RefSeq" id="WP_002223143.1">
    <property type="nucleotide sequence ID" value="NZ_CP007667.1"/>
</dbReference>
<evidence type="ECO:0000256" key="1">
    <source>
        <dbReference type="ARBA" id="ARBA00022475"/>
    </source>
</evidence>
<dbReference type="Pfam" id="PF14491">
    <property type="entry name" value="DUF4435"/>
    <property type="match status" value="1"/>
</dbReference>
<dbReference type="CDD" id="cd00267">
    <property type="entry name" value="ABC_ATPase"/>
    <property type="match status" value="1"/>
</dbReference>
<sequence length="547" mass="63123">MDEIQIPKKVELQTKLENEKIVLSKGSTTIIVGANGTGKTRLAVYIEEQLKEKAHRISAHRALKLNPNVNKIPEKSAKTYLSYGQNWDGIDVSNRKNYRWDNNSYTHLLNDFDWLLQYLFAQQNNIAVANNQKLNRNEKVTNSKTKLDILQEAWETLLPHRKLHITADDIQVSAVDNEELYSASNMSDGERALFYILGQVLSVDDGSVLIFDEPELHIHKSIISNLWDKIEELRPDCSFLIITHDIEFAATRVAKKYVIRNYYPTPAWDISEVPESNFDEETITMILGSRKPILFVEGNNNSLDIATYRYCYPDWTIIPKGACKDVIQSVSSLKKLSNEMPLLNLKCSGIVDLDSRDEREIEQLNNLGIYILPVSEIENLFSLTDVAKEILKLNQYSDEELLNKLNGFKSELIKYIDNELKDDKLDEFVVKQVRRKIDNYLKNIDLSSKITSTDMKKSLLNEISTLTEQKIETWISEIKNEIQRCIEQQDLDKLLTIYDNKGLLAKSACVLKGMRNKHEFESWIMRTLKGRNKDFIDAIRQKLPILD</sequence>
<dbReference type="SUPFAM" id="SSF52540">
    <property type="entry name" value="P-loop containing nucleoside triphosphate hydrolases"/>
    <property type="match status" value="1"/>
</dbReference>
<protein>
    <submittedName>
        <fullName evidence="4">ABC transporter ATP-binding protein</fullName>
    </submittedName>
</protein>
<dbReference type="PANTHER" id="PTHR32182">
    <property type="entry name" value="DNA REPLICATION AND REPAIR PROTEIN RECF"/>
    <property type="match status" value="1"/>
</dbReference>
<keyword evidence="3 4" id="KW-0067">ATP-binding</keyword>
<evidence type="ECO:0000313" key="5">
    <source>
        <dbReference type="Proteomes" id="UP000283829"/>
    </source>
</evidence>
<dbReference type="GO" id="GO:0005524">
    <property type="term" value="F:ATP binding"/>
    <property type="evidence" value="ECO:0007669"/>
    <property type="project" value="UniProtKB-KW"/>
</dbReference>
<comment type="caution">
    <text evidence="4">The sequence shown here is derived from an EMBL/GenBank/DDBJ whole genome shotgun (WGS) entry which is preliminary data.</text>
</comment>
<dbReference type="PANTHER" id="PTHR32182:SF22">
    <property type="entry name" value="ATP-DEPENDENT ENDONUCLEASE, OLD FAMILY-RELATED"/>
    <property type="match status" value="1"/>
</dbReference>
<gene>
    <name evidence="4" type="ORF">COI09_08760</name>
</gene>